<sequence>MKITEQAAREIAAAGELSDKIDRLLEESGLSWGVMSVALATAIAGAVHASSDNPGKRRRIINDTHALARQLLVDLNAQSFSDDVKGKMVDIITEASSRAWAGNRERQSEIVDRMLAAASGETRIDVAAAAETILANLVCDRASSLESAERGLQAVLGDLRRVAIERFSSGLHAASDAQGTA</sequence>
<protein>
    <submittedName>
        <fullName evidence="1">Uncharacterized protein</fullName>
    </submittedName>
</protein>
<evidence type="ECO:0000313" key="2">
    <source>
        <dbReference type="Proteomes" id="UP000007136"/>
    </source>
</evidence>
<dbReference type="HOGENOM" id="CLU_1487409_0_0_5"/>
<organism evidence="1 2">
    <name type="scientific">Methylorubrum populi (strain ATCC BAA-705 / NCIMB 13946 / BJ001)</name>
    <name type="common">Methylobacterium populi</name>
    <dbReference type="NCBI Taxonomy" id="441620"/>
    <lineage>
        <taxon>Bacteria</taxon>
        <taxon>Pseudomonadati</taxon>
        <taxon>Pseudomonadota</taxon>
        <taxon>Alphaproteobacteria</taxon>
        <taxon>Hyphomicrobiales</taxon>
        <taxon>Methylobacteriaceae</taxon>
        <taxon>Methylorubrum</taxon>
    </lineage>
</organism>
<name>B1ZD09_METPB</name>
<reference evidence="1" key="1">
    <citation type="submission" date="2008-04" db="EMBL/GenBank/DDBJ databases">
        <title>Complete sequence of chromosome of Methylobacterium populi BJ001.</title>
        <authorList>
            <consortium name="US DOE Joint Genome Institute"/>
            <person name="Copeland A."/>
            <person name="Lucas S."/>
            <person name="Lapidus A."/>
            <person name="Glavina del Rio T."/>
            <person name="Dalin E."/>
            <person name="Tice H."/>
            <person name="Bruce D."/>
            <person name="Goodwin L."/>
            <person name="Pitluck S."/>
            <person name="Chertkov O."/>
            <person name="Brettin T."/>
            <person name="Detter J.C."/>
            <person name="Han C."/>
            <person name="Kuske C.R."/>
            <person name="Schmutz J."/>
            <person name="Larimer F."/>
            <person name="Land M."/>
            <person name="Hauser L."/>
            <person name="Kyrpides N."/>
            <person name="Mikhailova N."/>
            <person name="Marx C."/>
            <person name="Richardson P."/>
        </authorList>
    </citation>
    <scope>NUCLEOTIDE SEQUENCE [LARGE SCALE GENOMIC DNA]</scope>
    <source>
        <strain evidence="1">BJ001</strain>
    </source>
</reference>
<proteinExistence type="predicted"/>
<dbReference type="AlphaFoldDB" id="B1ZD09"/>
<dbReference type="STRING" id="441620.Mpop_2723"/>
<evidence type="ECO:0000313" key="1">
    <source>
        <dbReference type="EMBL" id="ACB80878.1"/>
    </source>
</evidence>
<gene>
    <name evidence="1" type="ordered locus">Mpop_2723</name>
</gene>
<dbReference type="KEGG" id="mpo:Mpop_2723"/>
<dbReference type="Proteomes" id="UP000007136">
    <property type="component" value="Chromosome"/>
</dbReference>
<accession>B1ZD09</accession>
<dbReference type="EMBL" id="CP001029">
    <property type="protein sequence ID" value="ACB80878.1"/>
    <property type="molecule type" value="Genomic_DNA"/>
</dbReference>
<dbReference type="OrthoDB" id="9966069at2"/>
<dbReference type="RefSeq" id="WP_012454600.1">
    <property type="nucleotide sequence ID" value="NC_010725.1"/>
</dbReference>